<dbReference type="CDD" id="cd01837">
    <property type="entry name" value="SGNH_plant_lipase_like"/>
    <property type="match status" value="1"/>
</dbReference>
<evidence type="ECO:0000256" key="3">
    <source>
        <dbReference type="ARBA" id="ARBA00022525"/>
    </source>
</evidence>
<keyword evidence="6" id="KW-0442">Lipid degradation</keyword>
<keyword evidence="7" id="KW-0443">Lipid metabolism</keyword>
<dbReference type="Gene3D" id="3.40.50.1110">
    <property type="entry name" value="SGNH hydrolase"/>
    <property type="match status" value="1"/>
</dbReference>
<dbReference type="GO" id="GO:0016788">
    <property type="term" value="F:hydrolase activity, acting on ester bonds"/>
    <property type="evidence" value="ECO:0007669"/>
    <property type="project" value="InterPro"/>
</dbReference>
<evidence type="ECO:0000256" key="2">
    <source>
        <dbReference type="ARBA" id="ARBA00008668"/>
    </source>
</evidence>
<dbReference type="Pfam" id="PF00657">
    <property type="entry name" value="Lipase_GDSL"/>
    <property type="match status" value="1"/>
</dbReference>
<comment type="subcellular location">
    <subcellularLocation>
        <location evidence="1">Secreted</location>
    </subcellularLocation>
</comment>
<organism evidence="9 10">
    <name type="scientific">Vigna mungo</name>
    <name type="common">Black gram</name>
    <name type="synonym">Phaseolus mungo</name>
    <dbReference type="NCBI Taxonomy" id="3915"/>
    <lineage>
        <taxon>Eukaryota</taxon>
        <taxon>Viridiplantae</taxon>
        <taxon>Streptophyta</taxon>
        <taxon>Embryophyta</taxon>
        <taxon>Tracheophyta</taxon>
        <taxon>Spermatophyta</taxon>
        <taxon>Magnoliopsida</taxon>
        <taxon>eudicotyledons</taxon>
        <taxon>Gunneridae</taxon>
        <taxon>Pentapetalae</taxon>
        <taxon>rosids</taxon>
        <taxon>fabids</taxon>
        <taxon>Fabales</taxon>
        <taxon>Fabaceae</taxon>
        <taxon>Papilionoideae</taxon>
        <taxon>50 kb inversion clade</taxon>
        <taxon>NPAAA clade</taxon>
        <taxon>indigoferoid/millettioid clade</taxon>
        <taxon>Phaseoleae</taxon>
        <taxon>Vigna</taxon>
    </lineage>
</organism>
<dbReference type="InterPro" id="IPR051238">
    <property type="entry name" value="GDSL_esterase/lipase"/>
</dbReference>
<evidence type="ECO:0000256" key="1">
    <source>
        <dbReference type="ARBA" id="ARBA00004613"/>
    </source>
</evidence>
<evidence type="ECO:0000256" key="8">
    <source>
        <dbReference type="SAM" id="Phobius"/>
    </source>
</evidence>
<comment type="similarity">
    <text evidence="2">Belongs to the 'GDSL' lipolytic enzyme family.</text>
</comment>
<evidence type="ECO:0000256" key="5">
    <source>
        <dbReference type="ARBA" id="ARBA00022801"/>
    </source>
</evidence>
<keyword evidence="4" id="KW-0732">Signal</keyword>
<feature type="transmembrane region" description="Helical" evidence="8">
    <location>
        <begin position="12"/>
        <end position="33"/>
    </location>
</feature>
<keyword evidence="5" id="KW-0378">Hydrolase</keyword>
<dbReference type="PANTHER" id="PTHR45650:SF14">
    <property type="entry name" value="GDSL ESTERASE_LIPASE 7-LIKE"/>
    <property type="match status" value="1"/>
</dbReference>
<reference evidence="9 10" key="1">
    <citation type="journal article" date="2023" name="Life. Sci Alliance">
        <title>Evolutionary insights into 3D genome organization and epigenetic landscape of Vigna mungo.</title>
        <authorList>
            <person name="Junaid A."/>
            <person name="Singh B."/>
            <person name="Bhatia S."/>
        </authorList>
    </citation>
    <scope>NUCLEOTIDE SEQUENCE [LARGE SCALE GENOMIC DNA]</scope>
    <source>
        <strain evidence="9">Urdbean</strain>
    </source>
</reference>
<proteinExistence type="inferred from homology"/>
<gene>
    <name evidence="9" type="ORF">V8G54_011556</name>
</gene>
<evidence type="ECO:0000256" key="6">
    <source>
        <dbReference type="ARBA" id="ARBA00022963"/>
    </source>
</evidence>
<dbReference type="GO" id="GO:0016042">
    <property type="term" value="P:lipid catabolic process"/>
    <property type="evidence" value="ECO:0007669"/>
    <property type="project" value="UniProtKB-KW"/>
</dbReference>
<keyword evidence="8" id="KW-0812">Transmembrane</keyword>
<evidence type="ECO:0000313" key="10">
    <source>
        <dbReference type="Proteomes" id="UP001374535"/>
    </source>
</evidence>
<dbReference type="InterPro" id="IPR036514">
    <property type="entry name" value="SGNH_hydro_sf"/>
</dbReference>
<sequence length="792" mass="88060">MVIHARWLAIRWSIGLVVLLTNLVIDYLSYYIVDQPAMGHPSRLVYDQSACLMFGRLTGLRSELSDNHPGPCLLVCILGYGITIRVGTWAINLFGGWYSAIQPPKYSTVLLHRYSATRPHKYSASQVFNRSTSHVLGHQASQLFVHSASRVLGHLAFQVSNRSALLPFGLIDFVYWEVLQELLVTDNHSRLLGCSLGTPGPRTVNSRLLGGSPGTPGPRTVNFVYWEVLQEPRVTDNQSRLLGGSPGTLGPRTVNFVYWEVLQELLGHGQPITPTWRFSRNSWATDDQFCLLGSSPGTPGSRTTNHVYWEVLQELLGHERSIMFTGMFSKNSWVTDSQFRLLGSSPGTLRPRTTNLVYWEILQELLGHGQPFLSTGRFTRNSWATDNRSCLLGVPLQVPPLQSKLEDHRTVRGEGKRTVKIEEKRAIQPVQVSKIEKATFLVLLSNGASDDDFCVSAICGNTLAPALYLFGDSSIDNGNNNLLPTLARANFFPYGIDFPRGSTGRFTNGKTIADFIAEYLGLPYPPPYISMGSSRSLTGINYASASCGILPETGANFGRCLNLRDQVNLFQNTVEKDLAEMINNSTELCEHLSKSMYVFITGTNDYISKYLGTTYYGTDKTYQSISFADLLITTLSDQFKRIYNLGGRNIVISEIRPVGCIPRISRGNPCVEELNQMVTHFNERLPPLLKTLTSTLPGSTFLLIRSNSIEYDAIKNPSKYGLSDVSNTCCRSNWGNGSAECVPLSTPCQNRSQYVFWDGFHLTETVHSIISSQCISDRSVCTPVTIEELVKM</sequence>
<evidence type="ECO:0000256" key="4">
    <source>
        <dbReference type="ARBA" id="ARBA00022729"/>
    </source>
</evidence>
<keyword evidence="8" id="KW-1133">Transmembrane helix</keyword>
<protein>
    <recommendedName>
        <fullName evidence="11">GDSL esterase/lipase</fullName>
    </recommendedName>
</protein>
<dbReference type="PANTHER" id="PTHR45650">
    <property type="entry name" value="GDSL-LIKE LIPASE/ACYLHYDROLASE-RELATED"/>
    <property type="match status" value="1"/>
</dbReference>
<evidence type="ECO:0000313" key="9">
    <source>
        <dbReference type="EMBL" id="WVZ13990.1"/>
    </source>
</evidence>
<name>A0AAQ3NRJ0_VIGMU</name>
<keyword evidence="10" id="KW-1185">Reference proteome</keyword>
<keyword evidence="3" id="KW-0964">Secreted</keyword>
<dbReference type="GO" id="GO:0005576">
    <property type="term" value="C:extracellular region"/>
    <property type="evidence" value="ECO:0007669"/>
    <property type="project" value="UniProtKB-SubCell"/>
</dbReference>
<dbReference type="EMBL" id="CP144697">
    <property type="protein sequence ID" value="WVZ13990.1"/>
    <property type="molecule type" value="Genomic_DNA"/>
</dbReference>
<dbReference type="AlphaFoldDB" id="A0AAQ3NRJ0"/>
<dbReference type="InterPro" id="IPR001087">
    <property type="entry name" value="GDSL"/>
</dbReference>
<evidence type="ECO:0000256" key="7">
    <source>
        <dbReference type="ARBA" id="ARBA00023098"/>
    </source>
</evidence>
<dbReference type="Proteomes" id="UP001374535">
    <property type="component" value="Chromosome 4"/>
</dbReference>
<keyword evidence="8" id="KW-0472">Membrane</keyword>
<evidence type="ECO:0008006" key="11">
    <source>
        <dbReference type="Google" id="ProtNLM"/>
    </source>
</evidence>
<accession>A0AAQ3NRJ0</accession>
<dbReference type="InterPro" id="IPR035669">
    <property type="entry name" value="SGNH_plant_lipase-like"/>
</dbReference>